<dbReference type="GO" id="GO:0006085">
    <property type="term" value="P:acetyl-CoA biosynthetic process"/>
    <property type="evidence" value="ECO:0007669"/>
    <property type="project" value="UniProtKB-UniRule"/>
</dbReference>
<sequence length="408" mass="43784">MNSDGNILVFNSGSSSLKFQLFEMDAITPASRVRGVVRNLGDDAICEWLSRGKREHTSVSAYDHGTAARYVLELLEHITDAGQPLLHTITAMGHRIVHGGDTFTAPILLTSRALTALDALSPLAPLHNPPALAVVRACQEHLPDIPMAAVFDTAFFHELPDYVRAYALPAEWREGSRPIRRYGFHGLAHRYMVEHFSTIHPTNTPSSRLITLQLGHGCSVAALRDGHPLETSMGFTPLEGLIMATRPGDVDIGVVLHLLEGAEVTASELSEGLNHRAGLLGLSGASADMEELLALEARGHSGAHLAIEAFCHRARKYLGAYLAVLGGADAILFGGGIGEHAPEIRARICAGLNWCGLELDTQANEAAAPDGEERISTADSRLAAYVIPVNEEALIAQDTRRCLSTALV</sequence>
<keyword evidence="5" id="KW-0460">Magnesium</keyword>
<evidence type="ECO:0000313" key="7">
    <source>
        <dbReference type="EMBL" id="KFI18402.1"/>
    </source>
</evidence>
<evidence type="ECO:0000256" key="3">
    <source>
        <dbReference type="ARBA" id="ARBA00022777"/>
    </source>
</evidence>
<dbReference type="EMBL" id="JPGN01000082">
    <property type="protein sequence ID" value="KFI18402.1"/>
    <property type="molecule type" value="Genomic_DNA"/>
</dbReference>
<evidence type="ECO:0000313" key="8">
    <source>
        <dbReference type="Proteomes" id="UP000028839"/>
    </source>
</evidence>
<comment type="pathway">
    <text evidence="5">Metabolic intermediate biosynthesis; acetyl-CoA biosynthesis; acetyl-CoA from acetate: step 1/2.</text>
</comment>
<feature type="active site" description="Proton donor/acceptor" evidence="5">
    <location>
        <position position="152"/>
    </location>
</feature>
<organism evidence="7 8">
    <name type="scientific">Nitrosococcus oceani C-27</name>
    <dbReference type="NCBI Taxonomy" id="314279"/>
    <lineage>
        <taxon>Bacteria</taxon>
        <taxon>Pseudomonadati</taxon>
        <taxon>Pseudomonadota</taxon>
        <taxon>Gammaproteobacteria</taxon>
        <taxon>Chromatiales</taxon>
        <taxon>Chromatiaceae</taxon>
        <taxon>Nitrosococcus</taxon>
    </lineage>
</organism>
<dbReference type="UniPathway" id="UPA00340">
    <property type="reaction ID" value="UER00458"/>
</dbReference>
<keyword evidence="2 5" id="KW-0547">Nucleotide-binding</keyword>
<keyword evidence="3 5" id="KW-0418">Kinase</keyword>
<dbReference type="SUPFAM" id="SSF53067">
    <property type="entry name" value="Actin-like ATPase domain"/>
    <property type="match status" value="2"/>
</dbReference>
<dbReference type="GO" id="GO:0005524">
    <property type="term" value="F:ATP binding"/>
    <property type="evidence" value="ECO:0007669"/>
    <property type="project" value="UniProtKB-KW"/>
</dbReference>
<evidence type="ECO:0000256" key="5">
    <source>
        <dbReference type="HAMAP-Rule" id="MF_00020"/>
    </source>
</evidence>
<gene>
    <name evidence="5" type="primary">ackA</name>
    <name evidence="7" type="ORF">IB75_14420</name>
</gene>
<keyword evidence="1 5" id="KW-0808">Transferase</keyword>
<feature type="site" description="Transition state stabilizer" evidence="5">
    <location>
        <position position="246"/>
    </location>
</feature>
<evidence type="ECO:0000256" key="4">
    <source>
        <dbReference type="ARBA" id="ARBA00022840"/>
    </source>
</evidence>
<reference evidence="7 8" key="1">
    <citation type="submission" date="2014-07" db="EMBL/GenBank/DDBJ databases">
        <title>Comparative analysis of Nitrosococcus oceani genome inventories of strains from Pacific and Atlantic gyres.</title>
        <authorList>
            <person name="Lim C.K."/>
            <person name="Wang L."/>
            <person name="Sayavedra-Soto L.A."/>
            <person name="Klotz M.G."/>
        </authorList>
    </citation>
    <scope>NUCLEOTIDE SEQUENCE [LARGE SCALE GENOMIC DNA]</scope>
    <source>
        <strain evidence="7 8">C-27</strain>
    </source>
</reference>
<feature type="binding site" evidence="5">
    <location>
        <position position="18"/>
    </location>
    <ligand>
        <name>ATP</name>
        <dbReference type="ChEBI" id="CHEBI:30616"/>
    </ligand>
</feature>
<proteinExistence type="inferred from homology"/>
<evidence type="ECO:0000256" key="6">
    <source>
        <dbReference type="RuleBase" id="RU003835"/>
    </source>
</evidence>
<dbReference type="Gene3D" id="3.30.420.40">
    <property type="match status" value="2"/>
</dbReference>
<dbReference type="GO" id="GO:0008776">
    <property type="term" value="F:acetate kinase activity"/>
    <property type="evidence" value="ECO:0007669"/>
    <property type="project" value="UniProtKB-UniRule"/>
</dbReference>
<keyword evidence="4 5" id="KW-0067">ATP-binding</keyword>
<dbReference type="GO" id="GO:0006083">
    <property type="term" value="P:acetate metabolic process"/>
    <property type="evidence" value="ECO:0007669"/>
    <property type="project" value="TreeGrafter"/>
</dbReference>
<dbReference type="GO" id="GO:0000287">
    <property type="term" value="F:magnesium ion binding"/>
    <property type="evidence" value="ECO:0007669"/>
    <property type="project" value="UniProtKB-UniRule"/>
</dbReference>
<comment type="function">
    <text evidence="5">Catalyzes the formation of acetyl phosphate from acetate and ATP. Can also catalyze the reverse reaction.</text>
</comment>
<dbReference type="Pfam" id="PF00871">
    <property type="entry name" value="Acetate_kinase"/>
    <property type="match status" value="1"/>
</dbReference>
<dbReference type="InterPro" id="IPR043129">
    <property type="entry name" value="ATPase_NBD"/>
</dbReference>
<comment type="subunit">
    <text evidence="5">Homodimer.</text>
</comment>
<feature type="binding site" evidence="5">
    <location>
        <position position="95"/>
    </location>
    <ligand>
        <name>substrate</name>
    </ligand>
</feature>
<feature type="binding site" evidence="5">
    <location>
        <position position="11"/>
    </location>
    <ligand>
        <name>Mg(2+)</name>
        <dbReference type="ChEBI" id="CHEBI:18420"/>
    </ligand>
</feature>
<comment type="caution">
    <text evidence="5">Lacks conserved residue(s) required for the propagation of feature annotation.</text>
</comment>
<name>A0A0E2ZJH7_9GAMM</name>
<comment type="cofactor">
    <cofactor evidence="5">
        <name>Mg(2+)</name>
        <dbReference type="ChEBI" id="CHEBI:18420"/>
    </cofactor>
    <cofactor evidence="5">
        <name>Mn(2+)</name>
        <dbReference type="ChEBI" id="CHEBI:29035"/>
    </cofactor>
    <text evidence="5">Mg(2+). Can also accept Mn(2+).</text>
</comment>
<comment type="catalytic activity">
    <reaction evidence="5">
        <text>acetate + ATP = acetyl phosphate + ADP</text>
        <dbReference type="Rhea" id="RHEA:11352"/>
        <dbReference type="ChEBI" id="CHEBI:22191"/>
        <dbReference type="ChEBI" id="CHEBI:30089"/>
        <dbReference type="ChEBI" id="CHEBI:30616"/>
        <dbReference type="ChEBI" id="CHEBI:456216"/>
        <dbReference type="EC" id="2.7.2.1"/>
    </reaction>
</comment>
<comment type="similarity">
    <text evidence="5 6">Belongs to the acetokinase family.</text>
</comment>
<keyword evidence="5" id="KW-0479">Metal-binding</keyword>
<protein>
    <recommendedName>
        <fullName evidence="5">Acetate kinase</fullName>
        <ecNumber evidence="5">2.7.2.1</ecNumber>
    </recommendedName>
    <alternativeName>
        <fullName evidence="5">Acetokinase</fullName>
    </alternativeName>
</protein>
<feature type="site" description="Transition state stabilizer" evidence="5">
    <location>
        <position position="185"/>
    </location>
</feature>
<keyword evidence="5" id="KW-0963">Cytoplasm</keyword>
<dbReference type="NCBIfam" id="TIGR00016">
    <property type="entry name" value="ackA"/>
    <property type="match status" value="1"/>
</dbReference>
<dbReference type="InterPro" id="IPR000890">
    <property type="entry name" value="Aliphatic_acid_kin_short-chain"/>
</dbReference>
<dbReference type="InterPro" id="IPR004372">
    <property type="entry name" value="Ac/propionate_kinase"/>
</dbReference>
<accession>A0A0E2ZJH7</accession>
<dbReference type="HOGENOM" id="CLU_020352_0_1_6"/>
<dbReference type="PIRSF" id="PIRSF000722">
    <property type="entry name" value="Acetate_prop_kin"/>
    <property type="match status" value="1"/>
</dbReference>
<dbReference type="OrthoDB" id="9802453at2"/>
<dbReference type="AlphaFoldDB" id="A0A0E2ZJH7"/>
<dbReference type="EC" id="2.7.2.1" evidence="5"/>
<dbReference type="PANTHER" id="PTHR21060:SF15">
    <property type="entry name" value="ACETATE KINASE-RELATED"/>
    <property type="match status" value="1"/>
</dbReference>
<comment type="subcellular location">
    <subcellularLocation>
        <location evidence="5">Cytoplasm</location>
    </subcellularLocation>
</comment>
<evidence type="ECO:0000256" key="2">
    <source>
        <dbReference type="ARBA" id="ARBA00022741"/>
    </source>
</evidence>
<dbReference type="Proteomes" id="UP000028839">
    <property type="component" value="Unassembled WGS sequence"/>
</dbReference>
<feature type="binding site" evidence="5">
    <location>
        <begin position="336"/>
        <end position="340"/>
    </location>
    <ligand>
        <name>ATP</name>
        <dbReference type="ChEBI" id="CHEBI:30616"/>
    </ligand>
</feature>
<dbReference type="HAMAP" id="MF_00020">
    <property type="entry name" value="Acetate_kinase"/>
    <property type="match status" value="1"/>
</dbReference>
<dbReference type="GO" id="GO:0005737">
    <property type="term" value="C:cytoplasm"/>
    <property type="evidence" value="ECO:0007669"/>
    <property type="project" value="UniProtKB-SubCell"/>
</dbReference>
<feature type="binding site" evidence="5">
    <location>
        <position position="391"/>
    </location>
    <ligand>
        <name>Mg(2+)</name>
        <dbReference type="ChEBI" id="CHEBI:18420"/>
    </ligand>
</feature>
<evidence type="ECO:0000256" key="1">
    <source>
        <dbReference type="ARBA" id="ARBA00022679"/>
    </source>
</evidence>
<dbReference type="PANTHER" id="PTHR21060">
    <property type="entry name" value="ACETATE KINASE"/>
    <property type="match status" value="1"/>
</dbReference>
<dbReference type="PRINTS" id="PR00471">
    <property type="entry name" value="ACETATEKNASE"/>
</dbReference>
<comment type="caution">
    <text evidence="7">The sequence shown here is derived from an EMBL/GenBank/DDBJ whole genome shotgun (WGS) entry which is preliminary data.</text>
</comment>